<evidence type="ECO:0000256" key="2">
    <source>
        <dbReference type="ARBA" id="ARBA00022525"/>
    </source>
</evidence>
<evidence type="ECO:0000313" key="14">
    <source>
        <dbReference type="Proteomes" id="UP000886611"/>
    </source>
</evidence>
<proteinExistence type="predicted"/>
<evidence type="ECO:0000256" key="4">
    <source>
        <dbReference type="ARBA" id="ARBA00022757"/>
    </source>
</evidence>
<dbReference type="PROSITE" id="PS00135">
    <property type="entry name" value="TRYPSIN_SER"/>
    <property type="match status" value="1"/>
</dbReference>
<feature type="non-terminal residue" evidence="13">
    <location>
        <position position="1"/>
    </location>
</feature>
<dbReference type="EMBL" id="JAATIS010000094">
    <property type="protein sequence ID" value="KAG2470545.1"/>
    <property type="molecule type" value="Genomic_DNA"/>
</dbReference>
<evidence type="ECO:0000256" key="6">
    <source>
        <dbReference type="ARBA" id="ARBA00022825"/>
    </source>
</evidence>
<dbReference type="GO" id="GO:0007586">
    <property type="term" value="P:digestion"/>
    <property type="evidence" value="ECO:0007669"/>
    <property type="project" value="UniProtKB-KW"/>
</dbReference>
<reference evidence="13 14" key="1">
    <citation type="journal article" date="2021" name="Cell">
        <title>Tracing the genetic footprints of vertebrate landing in non-teleost ray-finned fishes.</title>
        <authorList>
            <person name="Bi X."/>
            <person name="Wang K."/>
            <person name="Yang L."/>
            <person name="Pan H."/>
            <person name="Jiang H."/>
            <person name="Wei Q."/>
            <person name="Fang M."/>
            <person name="Yu H."/>
            <person name="Zhu C."/>
            <person name="Cai Y."/>
            <person name="He Y."/>
            <person name="Gan X."/>
            <person name="Zeng H."/>
            <person name="Yu D."/>
            <person name="Zhu Y."/>
            <person name="Jiang H."/>
            <person name="Qiu Q."/>
            <person name="Yang H."/>
            <person name="Zhang Y.E."/>
            <person name="Wang W."/>
            <person name="Zhu M."/>
            <person name="He S."/>
            <person name="Zhang G."/>
        </authorList>
    </citation>
    <scope>NUCLEOTIDE SEQUENCE [LARGE SCALE GENOMIC DNA]</scope>
    <source>
        <strain evidence="13">Bchr_013</strain>
    </source>
</reference>
<gene>
    <name evidence="13" type="primary">Prss2</name>
    <name evidence="13" type="ORF">GTO96_0006316</name>
</gene>
<dbReference type="PANTHER" id="PTHR24264">
    <property type="entry name" value="TRYPSIN-RELATED"/>
    <property type="match status" value="1"/>
</dbReference>
<keyword evidence="4" id="KW-0222">Digestion</keyword>
<dbReference type="SMART" id="SM00020">
    <property type="entry name" value="Tryp_SPc"/>
    <property type="match status" value="1"/>
</dbReference>
<dbReference type="GO" id="GO:0005615">
    <property type="term" value="C:extracellular space"/>
    <property type="evidence" value="ECO:0007669"/>
    <property type="project" value="TreeGrafter"/>
</dbReference>
<dbReference type="AlphaFoldDB" id="A0A8X7XP86"/>
<evidence type="ECO:0000313" key="13">
    <source>
        <dbReference type="EMBL" id="KAG2470545.1"/>
    </source>
</evidence>
<evidence type="ECO:0000256" key="10">
    <source>
        <dbReference type="ARBA" id="ARBA00038868"/>
    </source>
</evidence>
<dbReference type="Gene3D" id="2.40.10.10">
    <property type="entry name" value="Trypsin-like serine proteases"/>
    <property type="match status" value="3"/>
</dbReference>
<dbReference type="PANTHER" id="PTHR24264:SF68">
    <property type="entry name" value="TRYPSIN-3-LIKE"/>
    <property type="match status" value="1"/>
</dbReference>
<protein>
    <recommendedName>
        <fullName evidence="10">trypsin</fullName>
        <ecNumber evidence="10">3.4.21.4</ecNumber>
    </recommendedName>
</protein>
<feature type="domain" description="Peptidase S1" evidence="12">
    <location>
        <begin position="42"/>
        <end position="264"/>
    </location>
</feature>
<name>A0A8X7XP86_POLSE</name>
<keyword evidence="5 11" id="KW-0378">Hydrolase</keyword>
<dbReference type="GO" id="GO:0006508">
    <property type="term" value="P:proteolysis"/>
    <property type="evidence" value="ECO:0007669"/>
    <property type="project" value="UniProtKB-KW"/>
</dbReference>
<dbReference type="PROSITE" id="PS00134">
    <property type="entry name" value="TRYPSIN_HIS"/>
    <property type="match status" value="1"/>
</dbReference>
<dbReference type="InterPro" id="IPR009003">
    <property type="entry name" value="Peptidase_S1_PA"/>
</dbReference>
<keyword evidence="2" id="KW-0964">Secreted</keyword>
<comment type="caution">
    <text evidence="13">The sequence shown here is derived from an EMBL/GenBank/DDBJ whole genome shotgun (WGS) entry which is preliminary data.</text>
</comment>
<evidence type="ECO:0000256" key="5">
    <source>
        <dbReference type="ARBA" id="ARBA00022801"/>
    </source>
</evidence>
<evidence type="ECO:0000256" key="9">
    <source>
        <dbReference type="ARBA" id="ARBA00036320"/>
    </source>
</evidence>
<dbReference type="InterPro" id="IPR033116">
    <property type="entry name" value="TRYPSIN_SER"/>
</dbReference>
<dbReference type="Pfam" id="PF00089">
    <property type="entry name" value="Trypsin"/>
    <property type="match status" value="1"/>
</dbReference>
<dbReference type="SUPFAM" id="SSF50494">
    <property type="entry name" value="Trypsin-like serine proteases"/>
    <property type="match status" value="1"/>
</dbReference>
<evidence type="ECO:0000256" key="11">
    <source>
        <dbReference type="RuleBase" id="RU363034"/>
    </source>
</evidence>
<keyword evidence="14" id="KW-1185">Reference proteome</keyword>
<organism evidence="13 14">
    <name type="scientific">Polypterus senegalus</name>
    <name type="common">Senegal bichir</name>
    <dbReference type="NCBI Taxonomy" id="55291"/>
    <lineage>
        <taxon>Eukaryota</taxon>
        <taxon>Metazoa</taxon>
        <taxon>Chordata</taxon>
        <taxon>Craniata</taxon>
        <taxon>Vertebrata</taxon>
        <taxon>Euteleostomi</taxon>
        <taxon>Actinopterygii</taxon>
        <taxon>Polypteriformes</taxon>
        <taxon>Polypteridae</taxon>
        <taxon>Polypterus</taxon>
    </lineage>
</organism>
<dbReference type="GO" id="GO:0004252">
    <property type="term" value="F:serine-type endopeptidase activity"/>
    <property type="evidence" value="ECO:0007669"/>
    <property type="project" value="UniProtKB-EC"/>
</dbReference>
<evidence type="ECO:0000256" key="3">
    <source>
        <dbReference type="ARBA" id="ARBA00022670"/>
    </source>
</evidence>
<sequence>MSKASPILNVCQYEKTAEGKQQHSTGKNHEVKTAASINDDRIIGGYECYPHSQPWQVSLNAGYHFCGGSLINDQWVISAAHCWYNPYSQIVILGDHHIWQHEGTEQLMAVDQIFWHQSYDYQTMDHDIMLMKLAHPVTFTAYVQPVPLPTSCPTPGEMCVVSGWGNIRTDSVFNPFNLQCVDVPILSQQDCENSYPGMITSTMVCAGYLEGGKDACQGDSGGPLVCNGKLHGIVSWGYGCAEVNHPGVYTKVCALLPWIENILAYN</sequence>
<dbReference type="InterPro" id="IPR001314">
    <property type="entry name" value="Peptidase_S1A"/>
</dbReference>
<accession>A0A8X7XP86</accession>
<keyword evidence="8" id="KW-1015">Disulfide bond</keyword>
<dbReference type="InterPro" id="IPR001254">
    <property type="entry name" value="Trypsin_dom"/>
</dbReference>
<evidence type="ECO:0000256" key="7">
    <source>
        <dbReference type="ARBA" id="ARBA00023145"/>
    </source>
</evidence>
<dbReference type="FunFam" id="2.40.10.10:FF:000008">
    <property type="entry name" value="Cationic trypsin"/>
    <property type="match status" value="1"/>
</dbReference>
<dbReference type="Proteomes" id="UP000886611">
    <property type="component" value="Unassembled WGS sequence"/>
</dbReference>
<evidence type="ECO:0000256" key="8">
    <source>
        <dbReference type="ARBA" id="ARBA00023157"/>
    </source>
</evidence>
<dbReference type="EC" id="3.4.21.4" evidence="10"/>
<keyword evidence="7" id="KW-0865">Zymogen</keyword>
<dbReference type="InterPro" id="IPR018114">
    <property type="entry name" value="TRYPSIN_HIS"/>
</dbReference>
<keyword evidence="3 11" id="KW-0645">Protease</keyword>
<dbReference type="CDD" id="cd00190">
    <property type="entry name" value="Tryp_SPc"/>
    <property type="match status" value="1"/>
</dbReference>
<evidence type="ECO:0000256" key="1">
    <source>
        <dbReference type="ARBA" id="ARBA00004239"/>
    </source>
</evidence>
<evidence type="ECO:0000259" key="12">
    <source>
        <dbReference type="PROSITE" id="PS50240"/>
    </source>
</evidence>
<dbReference type="InterPro" id="IPR043504">
    <property type="entry name" value="Peptidase_S1_PA_chymotrypsin"/>
</dbReference>
<comment type="catalytic activity">
    <reaction evidence="9">
        <text>Preferential cleavage: Arg-|-Xaa, Lys-|-Xaa.</text>
        <dbReference type="EC" id="3.4.21.4"/>
    </reaction>
</comment>
<dbReference type="PRINTS" id="PR00722">
    <property type="entry name" value="CHYMOTRYPSIN"/>
</dbReference>
<dbReference type="InterPro" id="IPR050127">
    <property type="entry name" value="Serine_Proteases_S1"/>
</dbReference>
<dbReference type="FunFam" id="2.40.10.10:FF:000122">
    <property type="entry name" value="Chymotrypsin-like elastase family member 1"/>
    <property type="match status" value="1"/>
</dbReference>
<feature type="non-terminal residue" evidence="13">
    <location>
        <position position="266"/>
    </location>
</feature>
<comment type="subcellular location">
    <subcellularLocation>
        <location evidence="1">Secreted</location>
        <location evidence="1">Extracellular space</location>
    </subcellularLocation>
</comment>
<keyword evidence="6 11" id="KW-0720">Serine protease</keyword>
<dbReference type="PROSITE" id="PS50240">
    <property type="entry name" value="TRYPSIN_DOM"/>
    <property type="match status" value="1"/>
</dbReference>